<dbReference type="Pfam" id="PF22784">
    <property type="entry name" value="PTP-SAK"/>
    <property type="match status" value="1"/>
</dbReference>
<dbReference type="EMBL" id="JH930474">
    <property type="protein sequence ID" value="EKM53503.1"/>
    <property type="molecule type" value="Genomic_DNA"/>
</dbReference>
<name>K5VPW3_PHACS</name>
<feature type="compositionally biased region" description="Polar residues" evidence="2">
    <location>
        <begin position="128"/>
        <end position="137"/>
    </location>
</feature>
<dbReference type="InParanoid" id="K5VPW3"/>
<proteinExistence type="predicted"/>
<evidence type="ECO:0000313" key="5">
    <source>
        <dbReference type="Proteomes" id="UP000008370"/>
    </source>
</evidence>
<evidence type="ECO:0000259" key="3">
    <source>
        <dbReference type="Pfam" id="PF22784"/>
    </source>
</evidence>
<sequence>METSYIKPRHDRHLQQTFVVANTTRKRTKQKLNAPSIVAPACFALRIHHRTCNAAQPPSVAQEGVPLGLGPLNVTLAVTGAAHEAARGHRANIRRGDLSVAQAHRHRRRPRGTPSSCSTHSLPPACAPSSNSLTHTNSSCTTYSSLSRARPILLAPRCVLLDIDLRKVVYHNLPIRDRSLPKSVDLVCRILTVLRGLAVLRDNERRERICAVHCRGGIGRASVVIGCWLIKFGIAHDGAGTLLEEHTMASTCAMRIVAASPHSAVRTPRNVTPPAQGRRSLSKSSSRLRPLVSRLSYLPICTPLLSMPQPPTTSS</sequence>
<dbReference type="RefSeq" id="XP_007397623.1">
    <property type="nucleotide sequence ID" value="XM_007397561.1"/>
</dbReference>
<keyword evidence="5" id="KW-1185">Reference proteome</keyword>
<dbReference type="AlphaFoldDB" id="K5VPW3"/>
<dbReference type="Proteomes" id="UP000008370">
    <property type="component" value="Unassembled WGS sequence"/>
</dbReference>
<evidence type="ECO:0000256" key="1">
    <source>
        <dbReference type="ARBA" id="ARBA00022801"/>
    </source>
</evidence>
<dbReference type="OrthoDB" id="2017893at2759"/>
<keyword evidence="1" id="KW-0378">Hydrolase</keyword>
<dbReference type="SUPFAM" id="SSF52799">
    <property type="entry name" value="(Phosphotyrosine protein) phosphatases II"/>
    <property type="match status" value="1"/>
</dbReference>
<feature type="region of interest" description="Disordered" evidence="2">
    <location>
        <begin position="101"/>
        <end position="137"/>
    </location>
</feature>
<dbReference type="Gene3D" id="3.90.190.10">
    <property type="entry name" value="Protein tyrosine phosphatase superfamily"/>
    <property type="match status" value="1"/>
</dbReference>
<protein>
    <recommendedName>
        <fullName evidence="3">Swiss Army Knife protein DSP-PTPase phosphatase domain-containing protein</fullName>
    </recommendedName>
</protein>
<feature type="region of interest" description="Disordered" evidence="2">
    <location>
        <begin position="263"/>
        <end position="287"/>
    </location>
</feature>
<reference evidence="4 5" key="1">
    <citation type="journal article" date="2012" name="BMC Genomics">
        <title>Comparative genomics of the white-rot fungi, Phanerochaete carnosa and P. chrysosporium, to elucidate the genetic basis of the distinct wood types they colonize.</title>
        <authorList>
            <person name="Suzuki H."/>
            <person name="MacDonald J."/>
            <person name="Syed K."/>
            <person name="Salamov A."/>
            <person name="Hori C."/>
            <person name="Aerts A."/>
            <person name="Henrissat B."/>
            <person name="Wiebenga A."/>
            <person name="vanKuyk P.A."/>
            <person name="Barry K."/>
            <person name="Lindquist E."/>
            <person name="LaButti K."/>
            <person name="Lapidus A."/>
            <person name="Lucas S."/>
            <person name="Coutinho P."/>
            <person name="Gong Y."/>
            <person name="Samejima M."/>
            <person name="Mahadevan R."/>
            <person name="Abou-Zaid M."/>
            <person name="de Vries R.P."/>
            <person name="Igarashi K."/>
            <person name="Yadav J.S."/>
            <person name="Grigoriev I.V."/>
            <person name="Master E.R."/>
        </authorList>
    </citation>
    <scope>NUCLEOTIDE SEQUENCE [LARGE SCALE GENOMIC DNA]</scope>
    <source>
        <strain evidence="4 5">HHB-10118-sp</strain>
    </source>
</reference>
<dbReference type="GO" id="GO:0016791">
    <property type="term" value="F:phosphatase activity"/>
    <property type="evidence" value="ECO:0007669"/>
    <property type="project" value="UniProtKB-ARBA"/>
</dbReference>
<evidence type="ECO:0000256" key="2">
    <source>
        <dbReference type="SAM" id="MobiDB-lite"/>
    </source>
</evidence>
<organism evidence="4 5">
    <name type="scientific">Phanerochaete carnosa (strain HHB-10118-sp)</name>
    <name type="common">White-rot fungus</name>
    <name type="synonym">Peniophora carnosa</name>
    <dbReference type="NCBI Taxonomy" id="650164"/>
    <lineage>
        <taxon>Eukaryota</taxon>
        <taxon>Fungi</taxon>
        <taxon>Dikarya</taxon>
        <taxon>Basidiomycota</taxon>
        <taxon>Agaricomycotina</taxon>
        <taxon>Agaricomycetes</taxon>
        <taxon>Polyporales</taxon>
        <taxon>Phanerochaetaceae</taxon>
        <taxon>Phanerochaete</taxon>
    </lineage>
</organism>
<dbReference type="KEGG" id="pco:PHACADRAFT_30499"/>
<dbReference type="HOGENOM" id="CLU_883103_0_0_1"/>
<evidence type="ECO:0000313" key="4">
    <source>
        <dbReference type="EMBL" id="EKM53503.1"/>
    </source>
</evidence>
<dbReference type="GeneID" id="18919636"/>
<feature type="domain" description="Swiss Army Knife protein DSP-PTPase phosphatase" evidence="3">
    <location>
        <begin position="172"/>
        <end position="267"/>
    </location>
</feature>
<dbReference type="InterPro" id="IPR057023">
    <property type="entry name" value="PTP-SAK"/>
</dbReference>
<gene>
    <name evidence="4" type="ORF">PHACADRAFT_30499</name>
</gene>
<accession>K5VPW3</accession>
<feature type="compositionally biased region" description="Low complexity" evidence="2">
    <location>
        <begin position="278"/>
        <end position="287"/>
    </location>
</feature>
<dbReference type="InterPro" id="IPR029021">
    <property type="entry name" value="Prot-tyrosine_phosphatase-like"/>
</dbReference>